<comment type="similarity">
    <text evidence="1">Belongs to the SDHAF4 family.</text>
</comment>
<dbReference type="GO" id="GO:0034553">
    <property type="term" value="P:mitochondrial respiratory chain complex II assembly"/>
    <property type="evidence" value="ECO:0007669"/>
    <property type="project" value="TreeGrafter"/>
</dbReference>
<evidence type="ECO:0000256" key="3">
    <source>
        <dbReference type="SAM" id="MobiDB-lite"/>
    </source>
</evidence>
<accession>A0AAD5S5X5</accession>
<evidence type="ECO:0000313" key="4">
    <source>
        <dbReference type="EMBL" id="KAJ3044027.1"/>
    </source>
</evidence>
<organism evidence="4 5">
    <name type="scientific">Rhizophlyctis rosea</name>
    <dbReference type="NCBI Taxonomy" id="64517"/>
    <lineage>
        <taxon>Eukaryota</taxon>
        <taxon>Fungi</taxon>
        <taxon>Fungi incertae sedis</taxon>
        <taxon>Chytridiomycota</taxon>
        <taxon>Chytridiomycota incertae sedis</taxon>
        <taxon>Chytridiomycetes</taxon>
        <taxon>Rhizophlyctidales</taxon>
        <taxon>Rhizophlyctidaceae</taxon>
        <taxon>Rhizophlyctis</taxon>
    </lineage>
</organism>
<dbReference type="EMBL" id="JADGJD010001321">
    <property type="protein sequence ID" value="KAJ3044027.1"/>
    <property type="molecule type" value="Genomic_DNA"/>
</dbReference>
<evidence type="ECO:0000256" key="2">
    <source>
        <dbReference type="ARBA" id="ARBA00022170"/>
    </source>
</evidence>
<dbReference type="AlphaFoldDB" id="A0AAD5S5X5"/>
<proteinExistence type="inferred from homology"/>
<dbReference type="GO" id="GO:0005739">
    <property type="term" value="C:mitochondrion"/>
    <property type="evidence" value="ECO:0007669"/>
    <property type="project" value="TreeGrafter"/>
</dbReference>
<comment type="caution">
    <text evidence="4">The sequence shown here is derived from an EMBL/GenBank/DDBJ whole genome shotgun (WGS) entry which is preliminary data.</text>
</comment>
<evidence type="ECO:0000313" key="5">
    <source>
        <dbReference type="Proteomes" id="UP001212841"/>
    </source>
</evidence>
<protein>
    <recommendedName>
        <fullName evidence="2">Succinate dehydrogenase assembly factor 4, mitochondrial</fullName>
    </recommendedName>
</protein>
<name>A0AAD5S5X5_9FUNG</name>
<feature type="compositionally biased region" description="Basic and acidic residues" evidence="3">
    <location>
        <begin position="110"/>
        <end position="129"/>
    </location>
</feature>
<dbReference type="PANTHER" id="PTHR28524">
    <property type="entry name" value="SUCCINATE DEHYDROGENASE ASSEMBLY FACTOR 4, MITOCHONDRIAL"/>
    <property type="match status" value="1"/>
</dbReference>
<feature type="region of interest" description="Disordered" evidence="3">
    <location>
        <begin position="1"/>
        <end position="129"/>
    </location>
</feature>
<gene>
    <name evidence="4" type="primary">FMP21</name>
    <name evidence="4" type="ORF">HK097_001610</name>
</gene>
<dbReference type="Pfam" id="PF07896">
    <property type="entry name" value="DUF1674"/>
    <property type="match status" value="1"/>
</dbReference>
<keyword evidence="5" id="KW-1185">Reference proteome</keyword>
<sequence length="129" mass="14115">MLLRRFARTPSQPLSHLLRPTLILLRPSSSPPAKSSPPPKSPSPPTPPFTQSPGPLPLGDPAAQRDFENLLKNHSESLSFSDIHPDAPKPVASEFEGDKNPVTGEIGGPKGKEPTRYGDWERKGRVYDF</sequence>
<feature type="compositionally biased region" description="Pro residues" evidence="3">
    <location>
        <begin position="34"/>
        <end position="58"/>
    </location>
</feature>
<evidence type="ECO:0000256" key="1">
    <source>
        <dbReference type="ARBA" id="ARBA00005701"/>
    </source>
</evidence>
<dbReference type="Proteomes" id="UP001212841">
    <property type="component" value="Unassembled WGS sequence"/>
</dbReference>
<feature type="compositionally biased region" description="Basic and acidic residues" evidence="3">
    <location>
        <begin position="63"/>
        <end position="75"/>
    </location>
</feature>
<dbReference type="PANTHER" id="PTHR28524:SF3">
    <property type="entry name" value="SUCCINATE DEHYDROGENASE ASSEMBLY FACTOR 4, MITOCHONDRIAL"/>
    <property type="match status" value="1"/>
</dbReference>
<dbReference type="InterPro" id="IPR012875">
    <property type="entry name" value="SDHF4"/>
</dbReference>
<reference evidence="4" key="1">
    <citation type="submission" date="2020-05" db="EMBL/GenBank/DDBJ databases">
        <title>Phylogenomic resolution of chytrid fungi.</title>
        <authorList>
            <person name="Stajich J.E."/>
            <person name="Amses K."/>
            <person name="Simmons R."/>
            <person name="Seto K."/>
            <person name="Myers J."/>
            <person name="Bonds A."/>
            <person name="Quandt C.A."/>
            <person name="Barry K."/>
            <person name="Liu P."/>
            <person name="Grigoriev I."/>
            <person name="Longcore J.E."/>
            <person name="James T.Y."/>
        </authorList>
    </citation>
    <scope>NUCLEOTIDE SEQUENCE</scope>
    <source>
        <strain evidence="4">JEL0318</strain>
    </source>
</reference>